<sequence>MTVPFFVEEPVTWKQVKVPYDIVQYCDSFNPTVDREDLSYIDCVWMHMGYYGVPKHVMKAVREEWNPNIIPVFE</sequence>
<dbReference type="OrthoDB" id="20736at10239"/>
<accession>A0A127KM00</accession>
<name>A0A127KM00_9CAUD</name>
<protein>
    <submittedName>
        <fullName evidence="1">Uncharacterized protein</fullName>
    </submittedName>
</protein>
<organism evidence="1 2">
    <name type="scientific">Cyanophage S-RIM32</name>
    <dbReference type="NCBI Taxonomy" id="1278479"/>
    <lineage>
        <taxon>Viruses</taxon>
        <taxon>Duplodnaviria</taxon>
        <taxon>Heunggongvirae</taxon>
        <taxon>Uroviricota</taxon>
        <taxon>Caudoviricetes</taxon>
        <taxon>Pantevenvirales</taxon>
        <taxon>Kyanoviridae</taxon>
        <taxon>Bristolvirus</taxon>
        <taxon>Bristolvirus rhodeisland</taxon>
    </lineage>
</organism>
<evidence type="ECO:0000313" key="2">
    <source>
        <dbReference type="Proteomes" id="UP000203157"/>
    </source>
</evidence>
<keyword evidence="2" id="KW-1185">Reference proteome</keyword>
<evidence type="ECO:0000313" key="1">
    <source>
        <dbReference type="EMBL" id="AMO43077.1"/>
    </source>
</evidence>
<dbReference type="KEGG" id="vg:29122570"/>
<dbReference type="RefSeq" id="YP_009301570.1">
    <property type="nucleotide sequence ID" value="NC_031235.1"/>
</dbReference>
<dbReference type="Proteomes" id="UP000203157">
    <property type="component" value="Segment"/>
</dbReference>
<reference evidence="1 2" key="1">
    <citation type="submission" date="2016-01" db="EMBL/GenBank/DDBJ databases">
        <title>The genomic content and context of auxiliary metabolic genes in marine cyanophages.</title>
        <authorList>
            <person name="Marston M.F."/>
            <person name="Martiny J.B.H."/>
            <person name="Crummett L.T."/>
        </authorList>
    </citation>
    <scope>NUCLEOTIDE SEQUENCE [LARGE SCALE GENOMIC DNA]</scope>
    <source>
        <strain evidence="1">RW_108_0702</strain>
    </source>
</reference>
<dbReference type="GeneID" id="29122570"/>
<dbReference type="EMBL" id="KU594606">
    <property type="protein sequence ID" value="AMO43077.1"/>
    <property type="molecule type" value="Genomic_DNA"/>
</dbReference>
<gene>
    <name evidence="1" type="ORF">R1080702_068</name>
</gene>
<proteinExistence type="predicted"/>